<dbReference type="GO" id="GO:0016853">
    <property type="term" value="F:isomerase activity"/>
    <property type="evidence" value="ECO:0007669"/>
    <property type="project" value="UniProtKB-KW"/>
</dbReference>
<feature type="domain" description="Enoyl-CoA hydratase/isomerase" evidence="8">
    <location>
        <begin position="91"/>
        <end position="433"/>
    </location>
</feature>
<dbReference type="OrthoDB" id="16820at2759"/>
<reference evidence="11 12" key="1">
    <citation type="submission" date="2018-07" db="EMBL/GenBank/DDBJ databases">
        <title>The complete nuclear genome of the prasinophyte Chloropicon primus (CCMP1205).</title>
        <authorList>
            <person name="Pombert J.-F."/>
            <person name="Otis C."/>
            <person name="Turmel M."/>
            <person name="Lemieux C."/>
        </authorList>
    </citation>
    <scope>NUCLEOTIDE SEQUENCE [LARGE SCALE GENOMIC DNA]</scope>
    <source>
        <strain evidence="11 12">CCMP1205</strain>
    </source>
</reference>
<evidence type="ECO:0000313" key="9">
    <source>
        <dbReference type="EMBL" id="CAD9714567.1"/>
    </source>
</evidence>
<gene>
    <name evidence="11" type="ORF">A3770_02p17510</name>
    <name evidence="9" type="ORF">CPRI1469_LOCUS3420</name>
    <name evidence="10" type="ORF">CPRI1469_LOCUS3421</name>
</gene>
<keyword evidence="5" id="KW-0496">Mitochondrion</keyword>
<dbReference type="InterPro" id="IPR029045">
    <property type="entry name" value="ClpP/crotonase-like_dom_sf"/>
</dbReference>
<keyword evidence="11" id="KW-0413">Isomerase</keyword>
<evidence type="ECO:0000313" key="12">
    <source>
        <dbReference type="Proteomes" id="UP000316726"/>
    </source>
</evidence>
<dbReference type="AlphaFoldDB" id="A0A5B8MFG8"/>
<dbReference type="CDD" id="cd06558">
    <property type="entry name" value="crotonase-like"/>
    <property type="match status" value="1"/>
</dbReference>
<dbReference type="GO" id="GO:0006574">
    <property type="term" value="P:L-valine catabolic process"/>
    <property type="evidence" value="ECO:0007669"/>
    <property type="project" value="UniProtKB-UniRule"/>
</dbReference>
<evidence type="ECO:0000313" key="10">
    <source>
        <dbReference type="EMBL" id="CAD9714568.1"/>
    </source>
</evidence>
<dbReference type="GO" id="GO:0005739">
    <property type="term" value="C:mitochondrion"/>
    <property type="evidence" value="ECO:0007669"/>
    <property type="project" value="UniProtKB-SubCell"/>
</dbReference>
<dbReference type="FunFam" id="3.90.226.10:FF:000026">
    <property type="entry name" value="3-hydroxyisobutyryl-CoA hydrolase, mitochondrial"/>
    <property type="match status" value="1"/>
</dbReference>
<protein>
    <recommendedName>
        <fullName evidence="3 7">3-hydroxyisobutyryl-CoA hydrolase</fullName>
        <shortName evidence="7">HIB-CoA hydrolase</shortName>
        <shortName evidence="7">HIBYL-CoA-H</shortName>
        <ecNumber evidence="3 7">3.1.2.4</ecNumber>
    </recommendedName>
    <alternativeName>
        <fullName evidence="6 7">3-hydroxyisobutyryl-coenzyme A hydrolase</fullName>
    </alternativeName>
</protein>
<dbReference type="Pfam" id="PF16113">
    <property type="entry name" value="ECH_2"/>
    <property type="match status" value="1"/>
</dbReference>
<dbReference type="PANTHER" id="PTHR43176">
    <property type="entry name" value="3-HYDROXYISOBUTYRYL-COA HYDROLASE-RELATED"/>
    <property type="match status" value="1"/>
</dbReference>
<comment type="function">
    <text evidence="7">Hydrolyzes 3-hydroxyisobutyryl-CoA (HIBYL-CoA), a saline catabolite. Has high activity toward isobutyryl-CoA. Could be an isobutyryl-CoA dehydrogenase that functions in valine catabolism.</text>
</comment>
<accession>A0A5B8MFG8</accession>
<comment type="pathway">
    <text evidence="7">Amino-acid degradation; L-valine degradation.</text>
</comment>
<dbReference type="EC" id="3.1.2.4" evidence="3 7"/>
<evidence type="ECO:0000256" key="5">
    <source>
        <dbReference type="ARBA" id="ARBA00023128"/>
    </source>
</evidence>
<sequence length="449" mass="49689">MSQAIRACFARNVLLAAREAKGNKSDFLLTCGGLRNLPGAYSSASGRLQCRLSGESDKGDKFPHKHMVGGIADAMKVGDQTVLTRDRGGFRVVTLNRPKALNALNEEMILSLYKHYSAYDASDLVTGVLLKGEGKAFCAGGDVKAVTKRYKEGFEKEVFNFFRTEYQLNHLIATMRTPYVAVMDGVTMGGGAGVSIHGDFRIATEKTLFAMPECALGLFTDVGATHFLTHKTRYELGVYLAMCGARVRGRELVDIGIATHFVPSFKLDELEGRLGDARWGGRDKDLVRRMIEEVADPHDKVDLGDGGKEMSVDPIVAHRSEIIEVFALDTIEEICEELSKRASQGVKWCEDAHKAIMRSSPMSLKVTLEALKRSRNSSLEDALKMEFRILHGFMEGNDFYEGVRAILVEKDNKPTWKPASLEEATAEMVDAYFADWGDELEFHAKPAKL</sequence>
<evidence type="ECO:0000256" key="6">
    <source>
        <dbReference type="ARBA" id="ARBA00031181"/>
    </source>
</evidence>
<dbReference type="NCBIfam" id="NF004127">
    <property type="entry name" value="PRK05617.1"/>
    <property type="match status" value="1"/>
</dbReference>
<dbReference type="InterPro" id="IPR045004">
    <property type="entry name" value="ECH_dom"/>
</dbReference>
<evidence type="ECO:0000259" key="8">
    <source>
        <dbReference type="Pfam" id="PF16113"/>
    </source>
</evidence>
<dbReference type="InterPro" id="IPR032259">
    <property type="entry name" value="HIBYL-CoA-H"/>
</dbReference>
<dbReference type="Gene3D" id="3.90.226.10">
    <property type="entry name" value="2-enoyl-CoA Hydratase, Chain A, domain 1"/>
    <property type="match status" value="1"/>
</dbReference>
<dbReference type="EMBL" id="HBHL01005216">
    <property type="protein sequence ID" value="CAD9714568.1"/>
    <property type="molecule type" value="Transcribed_RNA"/>
</dbReference>
<reference evidence="9" key="2">
    <citation type="submission" date="2021-01" db="EMBL/GenBank/DDBJ databases">
        <authorList>
            <person name="Corre E."/>
            <person name="Pelletier E."/>
            <person name="Niang G."/>
            <person name="Scheremetjew M."/>
            <person name="Finn R."/>
            <person name="Kale V."/>
            <person name="Holt S."/>
            <person name="Cochrane G."/>
            <person name="Meng A."/>
            <person name="Brown T."/>
            <person name="Cohen L."/>
        </authorList>
    </citation>
    <scope>NUCLEOTIDE SEQUENCE</scope>
    <source>
        <strain evidence="9">CCMP1205</strain>
    </source>
</reference>
<dbReference type="PANTHER" id="PTHR43176:SF3">
    <property type="entry name" value="3-HYDROXYISOBUTYRYL-COA HYDROLASE, MITOCHONDRIAL"/>
    <property type="match status" value="1"/>
</dbReference>
<comment type="similarity">
    <text evidence="7">Belongs to the enoyl-CoA hydratase/isomerase family.</text>
</comment>
<dbReference type="EMBL" id="HBHL01005214">
    <property type="protein sequence ID" value="CAD9714567.1"/>
    <property type="molecule type" value="Transcribed_RNA"/>
</dbReference>
<dbReference type="EMBL" id="CP031035">
    <property type="protein sequence ID" value="QDZ19233.1"/>
    <property type="molecule type" value="Genomic_DNA"/>
</dbReference>
<evidence type="ECO:0000313" key="11">
    <source>
        <dbReference type="EMBL" id="QDZ19233.1"/>
    </source>
</evidence>
<evidence type="ECO:0000256" key="2">
    <source>
        <dbReference type="ARBA" id="ARBA00004173"/>
    </source>
</evidence>
<keyword evidence="12" id="KW-1185">Reference proteome</keyword>
<keyword evidence="4 7" id="KW-0378">Hydrolase</keyword>
<comment type="subcellular location">
    <subcellularLocation>
        <location evidence="2">Mitochondrion</location>
    </subcellularLocation>
</comment>
<comment type="catalytic activity">
    <reaction evidence="1 7">
        <text>3-hydroxy-2-methylpropanoyl-CoA + H2O = 3-hydroxy-2-methylpropanoate + CoA + H(+)</text>
        <dbReference type="Rhea" id="RHEA:20888"/>
        <dbReference type="ChEBI" id="CHEBI:11805"/>
        <dbReference type="ChEBI" id="CHEBI:15377"/>
        <dbReference type="ChEBI" id="CHEBI:15378"/>
        <dbReference type="ChEBI" id="CHEBI:57287"/>
        <dbReference type="ChEBI" id="CHEBI:57340"/>
        <dbReference type="EC" id="3.1.2.4"/>
    </reaction>
</comment>
<dbReference type="STRING" id="1764295.A0A5B8MFG8"/>
<dbReference type="Proteomes" id="UP000316726">
    <property type="component" value="Chromosome 2"/>
</dbReference>
<proteinExistence type="inferred from homology"/>
<evidence type="ECO:0000256" key="4">
    <source>
        <dbReference type="ARBA" id="ARBA00022801"/>
    </source>
</evidence>
<name>A0A5B8MFG8_9CHLO</name>
<evidence type="ECO:0000256" key="3">
    <source>
        <dbReference type="ARBA" id="ARBA00011915"/>
    </source>
</evidence>
<dbReference type="SUPFAM" id="SSF52096">
    <property type="entry name" value="ClpP/crotonase"/>
    <property type="match status" value="1"/>
</dbReference>
<evidence type="ECO:0000256" key="1">
    <source>
        <dbReference type="ARBA" id="ARBA00001709"/>
    </source>
</evidence>
<evidence type="ECO:0000256" key="7">
    <source>
        <dbReference type="RuleBase" id="RU369070"/>
    </source>
</evidence>
<dbReference type="GO" id="GO:0003860">
    <property type="term" value="F:3-hydroxyisobutyryl-CoA hydrolase activity"/>
    <property type="evidence" value="ECO:0007669"/>
    <property type="project" value="UniProtKB-UniRule"/>
</dbReference>
<organism evidence="11 12">
    <name type="scientific">Chloropicon primus</name>
    <dbReference type="NCBI Taxonomy" id="1764295"/>
    <lineage>
        <taxon>Eukaryota</taxon>
        <taxon>Viridiplantae</taxon>
        <taxon>Chlorophyta</taxon>
        <taxon>Chloropicophyceae</taxon>
        <taxon>Chloropicales</taxon>
        <taxon>Chloropicaceae</taxon>
        <taxon>Chloropicon</taxon>
    </lineage>
</organism>